<dbReference type="RefSeq" id="WP_228791423.1">
    <property type="nucleotide sequence ID" value="NZ_CAACYE020000001.1"/>
</dbReference>
<reference evidence="1" key="1">
    <citation type="submission" date="2019-02" db="EMBL/GenBank/DDBJ databases">
        <authorList>
            <consortium name="Pathogen Informatics"/>
        </authorList>
    </citation>
    <scope>NUCLEOTIDE SEQUENCE</scope>
    <source>
        <strain evidence="1">3012STDY6733949</strain>
    </source>
</reference>
<evidence type="ECO:0000313" key="1">
    <source>
        <dbReference type="EMBL" id="VFA82002.1"/>
    </source>
</evidence>
<name>A0A449HA64_NOCFR</name>
<proteinExistence type="predicted"/>
<gene>
    <name evidence="1" type="ORF">NCTC1935_00389</name>
</gene>
<sequence length="87" mass="9224">MRTKAQRLAHLSGYGLLPSSLALKQKFERKAAGGGEHDLNDSAVARLDQNIAIVELMHDTYAAAIGKLQQNDQSAASEMTAQTEGGG</sequence>
<dbReference type="EMBL" id="CAACYE010000005">
    <property type="protein sequence ID" value="VFA82002.1"/>
    <property type="molecule type" value="Genomic_DNA"/>
</dbReference>
<organism evidence="1">
    <name type="scientific">Nocardia farcinica</name>
    <dbReference type="NCBI Taxonomy" id="37329"/>
    <lineage>
        <taxon>Bacteria</taxon>
        <taxon>Bacillati</taxon>
        <taxon>Actinomycetota</taxon>
        <taxon>Actinomycetes</taxon>
        <taxon>Mycobacteriales</taxon>
        <taxon>Nocardiaceae</taxon>
        <taxon>Nocardia</taxon>
    </lineage>
</organism>
<accession>A0A449HA64</accession>
<protein>
    <submittedName>
        <fullName evidence="1">Uncharacterized protein</fullName>
    </submittedName>
</protein>
<dbReference type="AlphaFoldDB" id="A0A449HA64"/>